<dbReference type="Proteomes" id="UP001151760">
    <property type="component" value="Unassembled WGS sequence"/>
</dbReference>
<evidence type="ECO:0000313" key="1">
    <source>
        <dbReference type="EMBL" id="GJS81345.1"/>
    </source>
</evidence>
<keyword evidence="2" id="KW-1185">Reference proteome</keyword>
<sequence>MGTCLTDITIVDADGESECLKAICYVDPFGYCSARRRICELILLAKSEILGLDNVIEGSSTVFSHHLFSGPIAKPMLSYSAARSDHRLIEDHEKRPMGIFWNLYMSLMYADDVTLAEFSLCAKDLQVYSGSIFIWNLLLWEMYQYMLKFQRCLLAQAQCMLKVYVEIVKSPQCIIVLLTHGFLACNLICCMAFGTFELNGFTNGVWNRFNTMSTLENLSDNWTHAISGVSKSDNGGYLYFYMDCLGNGVT</sequence>
<evidence type="ECO:0000313" key="2">
    <source>
        <dbReference type="Proteomes" id="UP001151760"/>
    </source>
</evidence>
<reference evidence="1" key="1">
    <citation type="journal article" date="2022" name="Int. J. Mol. Sci.">
        <title>Draft Genome of Tanacetum Coccineum: Genomic Comparison of Closely Related Tanacetum-Family Plants.</title>
        <authorList>
            <person name="Yamashiro T."/>
            <person name="Shiraishi A."/>
            <person name="Nakayama K."/>
            <person name="Satake H."/>
        </authorList>
    </citation>
    <scope>NUCLEOTIDE SEQUENCE</scope>
</reference>
<gene>
    <name evidence="1" type="ORF">Tco_0747886</name>
</gene>
<name>A0ABQ4YUA2_9ASTR</name>
<reference evidence="1" key="2">
    <citation type="submission" date="2022-01" db="EMBL/GenBank/DDBJ databases">
        <authorList>
            <person name="Yamashiro T."/>
            <person name="Shiraishi A."/>
            <person name="Satake H."/>
            <person name="Nakayama K."/>
        </authorList>
    </citation>
    <scope>NUCLEOTIDE SEQUENCE</scope>
</reference>
<protein>
    <submittedName>
        <fullName evidence="1">Uncharacterized protein</fullName>
    </submittedName>
</protein>
<proteinExistence type="predicted"/>
<organism evidence="1 2">
    <name type="scientific">Tanacetum coccineum</name>
    <dbReference type="NCBI Taxonomy" id="301880"/>
    <lineage>
        <taxon>Eukaryota</taxon>
        <taxon>Viridiplantae</taxon>
        <taxon>Streptophyta</taxon>
        <taxon>Embryophyta</taxon>
        <taxon>Tracheophyta</taxon>
        <taxon>Spermatophyta</taxon>
        <taxon>Magnoliopsida</taxon>
        <taxon>eudicotyledons</taxon>
        <taxon>Gunneridae</taxon>
        <taxon>Pentapetalae</taxon>
        <taxon>asterids</taxon>
        <taxon>campanulids</taxon>
        <taxon>Asterales</taxon>
        <taxon>Asteraceae</taxon>
        <taxon>Asteroideae</taxon>
        <taxon>Anthemideae</taxon>
        <taxon>Anthemidinae</taxon>
        <taxon>Tanacetum</taxon>
    </lineage>
</organism>
<dbReference type="EMBL" id="BQNB010010741">
    <property type="protein sequence ID" value="GJS81345.1"/>
    <property type="molecule type" value="Genomic_DNA"/>
</dbReference>
<accession>A0ABQ4YUA2</accession>
<comment type="caution">
    <text evidence="1">The sequence shown here is derived from an EMBL/GenBank/DDBJ whole genome shotgun (WGS) entry which is preliminary data.</text>
</comment>